<dbReference type="EMBL" id="DYUK01000286">
    <property type="protein sequence ID" value="HJG81254.1"/>
    <property type="molecule type" value="Genomic_DNA"/>
</dbReference>
<dbReference type="GO" id="GO:0016491">
    <property type="term" value="F:oxidoreductase activity"/>
    <property type="evidence" value="ECO:0007669"/>
    <property type="project" value="InterPro"/>
</dbReference>
<proteinExistence type="inferred from homology"/>
<reference evidence="3" key="1">
    <citation type="journal article" date="2021" name="PeerJ">
        <title>Extensive microbial diversity within the chicken gut microbiome revealed by metagenomics and culture.</title>
        <authorList>
            <person name="Gilroy R."/>
            <person name="Ravi A."/>
            <person name="Getino M."/>
            <person name="Pursley I."/>
            <person name="Horton D.L."/>
            <person name="Alikhan N.F."/>
            <person name="Baker D."/>
            <person name="Gharbi K."/>
            <person name="Hall N."/>
            <person name="Watson M."/>
            <person name="Adriaenssens E.M."/>
            <person name="Foster-Nyarko E."/>
            <person name="Jarju S."/>
            <person name="Secka A."/>
            <person name="Antonio M."/>
            <person name="Oren A."/>
            <person name="Chaudhuri R.R."/>
            <person name="La Ragione R."/>
            <person name="Hildebrand F."/>
            <person name="Pallen M.J."/>
        </authorList>
    </citation>
    <scope>NUCLEOTIDE SEQUENCE</scope>
    <source>
        <strain evidence="3">ChiGjej5B5-7349</strain>
    </source>
</reference>
<organism evidence="3 4">
    <name type="scientific">Brevibacterium senegalense</name>
    <dbReference type="NCBI Taxonomy" id="1033736"/>
    <lineage>
        <taxon>Bacteria</taxon>
        <taxon>Bacillati</taxon>
        <taxon>Actinomycetota</taxon>
        <taxon>Actinomycetes</taxon>
        <taxon>Micrococcales</taxon>
        <taxon>Brevibacteriaceae</taxon>
        <taxon>Brevibacterium</taxon>
    </lineage>
</organism>
<dbReference type="SUPFAM" id="SSF89733">
    <property type="entry name" value="L-sulfolactate dehydrogenase-like"/>
    <property type="match status" value="1"/>
</dbReference>
<dbReference type="InterPro" id="IPR036111">
    <property type="entry name" value="Mal/L-sulfo/L-lacto_DH-like_sf"/>
</dbReference>
<dbReference type="Proteomes" id="UP000784435">
    <property type="component" value="Unassembled WGS sequence"/>
</dbReference>
<dbReference type="InterPro" id="IPR043144">
    <property type="entry name" value="Mal/L-sulf/L-lact_DH-like_ah"/>
</dbReference>
<feature type="compositionally biased region" description="Polar residues" evidence="2">
    <location>
        <begin position="1"/>
        <end position="20"/>
    </location>
</feature>
<dbReference type="PANTHER" id="PTHR11091:SF0">
    <property type="entry name" value="MALATE DEHYDROGENASE"/>
    <property type="match status" value="1"/>
</dbReference>
<reference evidence="3" key="2">
    <citation type="submission" date="2021-09" db="EMBL/GenBank/DDBJ databases">
        <authorList>
            <person name="Gilroy R."/>
        </authorList>
    </citation>
    <scope>NUCLEOTIDE SEQUENCE</scope>
    <source>
        <strain evidence="3">ChiGjej5B5-7349</strain>
    </source>
</reference>
<gene>
    <name evidence="3" type="ORF">K8V08_12660</name>
</gene>
<evidence type="ECO:0000256" key="1">
    <source>
        <dbReference type="ARBA" id="ARBA00006056"/>
    </source>
</evidence>
<sequence length="80" mass="8505">MTDETNSTTAGSAQVGSTATDGAATVLVRGEELQRFTAQALMAVGMREDDAHEMAGQIVGSELAGHESHGMRRLPEYIRQ</sequence>
<dbReference type="PANTHER" id="PTHR11091">
    <property type="entry name" value="OXIDOREDUCTASE-RELATED"/>
    <property type="match status" value="1"/>
</dbReference>
<feature type="non-terminal residue" evidence="3">
    <location>
        <position position="80"/>
    </location>
</feature>
<accession>A0A921SQ07</accession>
<dbReference type="AlphaFoldDB" id="A0A921SQ07"/>
<evidence type="ECO:0000313" key="3">
    <source>
        <dbReference type="EMBL" id="HJG81254.1"/>
    </source>
</evidence>
<protein>
    <submittedName>
        <fullName evidence="3">Ldh family oxidoreductase</fullName>
    </submittedName>
</protein>
<comment type="similarity">
    <text evidence="1">Belongs to the LDH2/MDH2 oxidoreductase family.</text>
</comment>
<name>A0A921SQ07_9MICO</name>
<dbReference type="InterPro" id="IPR003767">
    <property type="entry name" value="Malate/L-lactate_DH-like"/>
</dbReference>
<comment type="caution">
    <text evidence="3">The sequence shown here is derived from an EMBL/GenBank/DDBJ whole genome shotgun (WGS) entry which is preliminary data.</text>
</comment>
<evidence type="ECO:0000256" key="2">
    <source>
        <dbReference type="SAM" id="MobiDB-lite"/>
    </source>
</evidence>
<dbReference type="Gene3D" id="1.10.1530.10">
    <property type="match status" value="1"/>
</dbReference>
<dbReference type="Pfam" id="PF02615">
    <property type="entry name" value="Ldh_2"/>
    <property type="match status" value="1"/>
</dbReference>
<evidence type="ECO:0000313" key="4">
    <source>
        <dbReference type="Proteomes" id="UP000784435"/>
    </source>
</evidence>
<feature type="region of interest" description="Disordered" evidence="2">
    <location>
        <begin position="1"/>
        <end position="22"/>
    </location>
</feature>